<dbReference type="Proteomes" id="UP001169242">
    <property type="component" value="Unassembled WGS sequence"/>
</dbReference>
<name>A0AA42J0P4_9FIRM</name>
<dbReference type="AlphaFoldDB" id="A0AA42J0P4"/>
<dbReference type="EMBL" id="JAQIFT010000040">
    <property type="protein sequence ID" value="MDA3731629.1"/>
    <property type="molecule type" value="Genomic_DNA"/>
</dbReference>
<reference evidence="1" key="1">
    <citation type="journal article" date="2023" name="Int. J. Syst. Evol. Microbiol.">
        <title>&lt;i&gt;Holtiella tumoricola&lt;/i&gt; gen. nov. sp. nov., isolated from a human clinical sample.</title>
        <authorList>
            <person name="Allen-Vercoe E."/>
            <person name="Daigneault M.C."/>
            <person name="Vancuren S.J."/>
            <person name="Cochrane K."/>
            <person name="O'Neal L.L."/>
            <person name="Sankaranarayanan K."/>
            <person name="Lawson P.A."/>
        </authorList>
    </citation>
    <scope>NUCLEOTIDE SEQUENCE</scope>
    <source>
        <strain evidence="1">CC70A</strain>
    </source>
</reference>
<sequence length="90" mass="10349">MKNVSIGELKKEYSQKEIGFYTLKDPKERMECFKEQKEILELISKKEKEIAYQFAVTLQELGITTNEAISILDNSKEIILGSLFSIVSND</sequence>
<gene>
    <name evidence="1" type="ORF">PBV87_09090</name>
</gene>
<organism evidence="1 2">
    <name type="scientific">Holtiella tumoricola</name>
    <dbReference type="NCBI Taxonomy" id="3018743"/>
    <lineage>
        <taxon>Bacteria</taxon>
        <taxon>Bacillati</taxon>
        <taxon>Bacillota</taxon>
        <taxon>Clostridia</taxon>
        <taxon>Lachnospirales</taxon>
        <taxon>Cellulosilyticaceae</taxon>
        <taxon>Holtiella</taxon>
    </lineage>
</organism>
<proteinExistence type="predicted"/>
<evidence type="ECO:0000313" key="1">
    <source>
        <dbReference type="EMBL" id="MDA3731629.1"/>
    </source>
</evidence>
<dbReference type="RefSeq" id="WP_271011991.1">
    <property type="nucleotide sequence ID" value="NZ_JAQIFT010000040.1"/>
</dbReference>
<protein>
    <submittedName>
        <fullName evidence="1">Uncharacterized protein</fullName>
    </submittedName>
</protein>
<keyword evidence="2" id="KW-1185">Reference proteome</keyword>
<accession>A0AA42J0P4</accession>
<evidence type="ECO:0000313" key="2">
    <source>
        <dbReference type="Proteomes" id="UP001169242"/>
    </source>
</evidence>
<comment type="caution">
    <text evidence="1">The sequence shown here is derived from an EMBL/GenBank/DDBJ whole genome shotgun (WGS) entry which is preliminary data.</text>
</comment>